<dbReference type="EMBL" id="LVVK01000019">
    <property type="protein sequence ID" value="OPB39264.1"/>
    <property type="molecule type" value="Genomic_DNA"/>
</dbReference>
<dbReference type="Pfam" id="PF01053">
    <property type="entry name" value="Cys_Met_Meta_PP"/>
    <property type="match status" value="1"/>
</dbReference>
<feature type="region of interest" description="Disordered" evidence="3">
    <location>
        <begin position="163"/>
        <end position="244"/>
    </location>
</feature>
<keyword evidence="2" id="KW-0663">Pyridoxal phosphate</keyword>
<dbReference type="OrthoDB" id="3512640at2759"/>
<dbReference type="FunFam" id="3.40.640.10:FF:000072">
    <property type="entry name" value="Putative cystathionine beta-lyase"/>
    <property type="match status" value="1"/>
</dbReference>
<dbReference type="InterPro" id="IPR015424">
    <property type="entry name" value="PyrdxlP-dep_Trfase"/>
</dbReference>
<comment type="caution">
    <text evidence="4">The sequence shown here is derived from an EMBL/GenBank/DDBJ whole genome shotgun (WGS) entry which is preliminary data.</text>
</comment>
<dbReference type="AlphaFoldDB" id="A0A1T3CDY1"/>
<dbReference type="GO" id="GO:0016846">
    <property type="term" value="F:carbon-sulfur lyase activity"/>
    <property type="evidence" value="ECO:0007669"/>
    <property type="project" value="TreeGrafter"/>
</dbReference>
<dbReference type="Gene3D" id="3.40.640.10">
    <property type="entry name" value="Type I PLP-dependent aspartate aminotransferase-like (Major domain)"/>
    <property type="match status" value="1"/>
</dbReference>
<dbReference type="SUPFAM" id="SSF53383">
    <property type="entry name" value="PLP-dependent transferases"/>
    <property type="match status" value="1"/>
</dbReference>
<dbReference type="PANTHER" id="PTHR11808:SF35">
    <property type="entry name" value="CYSTATHIONINE GAMMA-SYNTHASE (AFU_ORTHOLOGUE AFUA_7G01590)"/>
    <property type="match status" value="1"/>
</dbReference>
<dbReference type="FunFam" id="3.90.1150.10:FF:000066">
    <property type="entry name" value="Putative cystathionine beta-lyase"/>
    <property type="match status" value="1"/>
</dbReference>
<dbReference type="GO" id="GO:0019346">
    <property type="term" value="P:transsulfuration"/>
    <property type="evidence" value="ECO:0007669"/>
    <property type="project" value="InterPro"/>
</dbReference>
<dbReference type="InterPro" id="IPR015421">
    <property type="entry name" value="PyrdxlP-dep_Trfase_major"/>
</dbReference>
<dbReference type="InterPro" id="IPR000277">
    <property type="entry name" value="Cys/Met-Metab_PyrdxlP-dep_enz"/>
</dbReference>
<dbReference type="PROSITE" id="PS00868">
    <property type="entry name" value="CYS_MET_METAB_PP"/>
    <property type="match status" value="1"/>
</dbReference>
<dbReference type="PANTHER" id="PTHR11808">
    <property type="entry name" value="TRANS-SULFURATION ENZYME FAMILY MEMBER"/>
    <property type="match status" value="1"/>
</dbReference>
<protein>
    <recommendedName>
        <fullName evidence="6">Cystathionine beta-lyase</fullName>
    </recommendedName>
</protein>
<dbReference type="GO" id="GO:0030170">
    <property type="term" value="F:pyridoxal phosphate binding"/>
    <property type="evidence" value="ECO:0007669"/>
    <property type="project" value="InterPro"/>
</dbReference>
<evidence type="ECO:0000313" key="4">
    <source>
        <dbReference type="EMBL" id="OPB39264.1"/>
    </source>
</evidence>
<dbReference type="Gene3D" id="3.90.1150.10">
    <property type="entry name" value="Aspartate Aminotransferase, domain 1"/>
    <property type="match status" value="1"/>
</dbReference>
<keyword evidence="5" id="KW-1185">Reference proteome</keyword>
<evidence type="ECO:0000256" key="1">
    <source>
        <dbReference type="ARBA" id="ARBA00001933"/>
    </source>
</evidence>
<accession>A0A1T3CDY1</accession>
<sequence length="656" mass="72128">MPIRNPFTRRPGTLVTVEDNVYTDQERISPGFERVDTVGSKASSALSIRSARSQDTGEYKMSVVNDSGVYLPPSPSEEKGHWPRRYLSSRESSDSSGEIEQFSISRESFDSYRRSFDISARSPISAYDVPARMSLDSARFARMPRSAINRNIEQLPTAEENFEDVGLEDQKQPPRKRGFFSKLTETQEKDSTAQTGVSRFLMPGRKRAQSGQGAELAAMDQPTRDRLHSGWNISTSTRTHKHKPQTAVTVTMGNASDEYVPDIAALSLASKAVHADARIDGHPAIAPGLHTSTTFRYPNDPERLKPIAEVDTTKPLDFHIYSRHTSPNMARFEAILTSILGQQAITYGSGLASFHAMITHINPKRVAIGDGYHGCHGILKIFERLNGLKSLPLDCDLSELGPGDIIHVETPLNPTGEARNLKYYADRAHSVGAYLTVDATFAPPPLLDPFAWGADIVMHSGTKYIGGHSDMLCGVLAVNPKHETWVSDLLADRLLLGSVIGSLEGWLGMRSLRTLELRVNRQSATATALVSWLAEQAKDDKTAAGKTIERIQHASLQPEAAQEGSWLRQQMPNGYGPVFAVTLKNKELAKRLPGKLGLFQHATSLGGVESLVEWRAMTDRTVDQRLLRVSVGVESLEDLKADLQQGLEALLKEGLA</sequence>
<feature type="region of interest" description="Disordered" evidence="3">
    <location>
        <begin position="70"/>
        <end position="101"/>
    </location>
</feature>
<dbReference type="GO" id="GO:0005737">
    <property type="term" value="C:cytoplasm"/>
    <property type="evidence" value="ECO:0007669"/>
    <property type="project" value="TreeGrafter"/>
</dbReference>
<dbReference type="InterPro" id="IPR054542">
    <property type="entry name" value="Cys_met_metab_PP"/>
</dbReference>
<evidence type="ECO:0000256" key="2">
    <source>
        <dbReference type="ARBA" id="ARBA00022898"/>
    </source>
</evidence>
<proteinExistence type="predicted"/>
<dbReference type="Proteomes" id="UP000191004">
    <property type="component" value="Unassembled WGS sequence"/>
</dbReference>
<gene>
    <name evidence="4" type="ORF">A0O28_0049700</name>
</gene>
<evidence type="ECO:0008006" key="6">
    <source>
        <dbReference type="Google" id="ProtNLM"/>
    </source>
</evidence>
<evidence type="ECO:0000256" key="3">
    <source>
        <dbReference type="SAM" id="MobiDB-lite"/>
    </source>
</evidence>
<organism evidence="4 5">
    <name type="scientific">Trichoderma guizhouense</name>
    <dbReference type="NCBI Taxonomy" id="1491466"/>
    <lineage>
        <taxon>Eukaryota</taxon>
        <taxon>Fungi</taxon>
        <taxon>Dikarya</taxon>
        <taxon>Ascomycota</taxon>
        <taxon>Pezizomycotina</taxon>
        <taxon>Sordariomycetes</taxon>
        <taxon>Hypocreomycetidae</taxon>
        <taxon>Hypocreales</taxon>
        <taxon>Hypocreaceae</taxon>
        <taxon>Trichoderma</taxon>
    </lineage>
</organism>
<evidence type="ECO:0000313" key="5">
    <source>
        <dbReference type="Proteomes" id="UP000191004"/>
    </source>
</evidence>
<reference evidence="4 5" key="1">
    <citation type="submission" date="2016-04" db="EMBL/GenBank/DDBJ databases">
        <title>Multiple horizontal gene transfer events from other fungi enriched the ability of the initially mycotrophic fungus Trichoderma (Ascomycota) to feed on dead plant biomass.</title>
        <authorList>
            <person name="Atanasova L."/>
            <person name="Chenthamara K."/>
            <person name="Zhang J."/>
            <person name="Grujic M."/>
            <person name="Henrissat B."/>
            <person name="Kuo A."/>
            <person name="Aertz A."/>
            <person name="Salamov A."/>
            <person name="Lipzen A."/>
            <person name="Labutti K."/>
            <person name="Barry K."/>
            <person name="Miao Y."/>
            <person name="Rahimi M.J."/>
            <person name="Shen Q."/>
            <person name="Grigoriev I.V."/>
            <person name="Kubicek C.P."/>
            <person name="Druzhinina I.S."/>
        </authorList>
    </citation>
    <scope>NUCLEOTIDE SEQUENCE [LARGE SCALE GENOMIC DNA]</scope>
    <source>
        <strain evidence="4 5">NJAU 4742</strain>
    </source>
</reference>
<name>A0A1T3CDY1_9HYPO</name>
<dbReference type="InterPro" id="IPR015422">
    <property type="entry name" value="PyrdxlP-dep_Trfase_small"/>
</dbReference>
<comment type="cofactor">
    <cofactor evidence="1">
        <name>pyridoxal 5'-phosphate</name>
        <dbReference type="ChEBI" id="CHEBI:597326"/>
    </cofactor>
</comment>